<evidence type="ECO:0000256" key="5">
    <source>
        <dbReference type="ARBA" id="ARBA00049880"/>
    </source>
</evidence>
<evidence type="ECO:0000256" key="1">
    <source>
        <dbReference type="ARBA" id="ARBA00022491"/>
    </source>
</evidence>
<evidence type="ECO:0000256" key="4">
    <source>
        <dbReference type="ARBA" id="ARBA00023315"/>
    </source>
</evidence>
<dbReference type="EMBL" id="CP042997">
    <property type="protein sequence ID" value="QEH35725.1"/>
    <property type="molecule type" value="Genomic_DNA"/>
</dbReference>
<dbReference type="PANTHER" id="PTHR36449:SF1">
    <property type="entry name" value="ACETYLTRANSFERASE"/>
    <property type="match status" value="1"/>
</dbReference>
<dbReference type="InterPro" id="IPR000182">
    <property type="entry name" value="GNAT_dom"/>
</dbReference>
<dbReference type="RefSeq" id="WP_148595485.1">
    <property type="nucleotide sequence ID" value="NZ_CP042997.1"/>
</dbReference>
<protein>
    <submittedName>
        <fullName evidence="7">Acetyltransferase (GNAT) family protein</fullName>
    </submittedName>
</protein>
<dbReference type="Pfam" id="PF00583">
    <property type="entry name" value="Acetyltransf_1"/>
    <property type="match status" value="1"/>
</dbReference>
<dbReference type="CDD" id="cd04301">
    <property type="entry name" value="NAT_SF"/>
    <property type="match status" value="1"/>
</dbReference>
<evidence type="ECO:0000256" key="2">
    <source>
        <dbReference type="ARBA" id="ARBA00022649"/>
    </source>
</evidence>
<proteinExistence type="predicted"/>
<dbReference type="KEGG" id="agv:OJF2_42820"/>
<dbReference type="GO" id="GO:0016747">
    <property type="term" value="F:acyltransferase activity, transferring groups other than amino-acyl groups"/>
    <property type="evidence" value="ECO:0007669"/>
    <property type="project" value="InterPro"/>
</dbReference>
<keyword evidence="3 7" id="KW-0808">Transferase</keyword>
<name>A0A5B9W6G7_9BACT</name>
<keyword evidence="1" id="KW-0678">Repressor</keyword>
<dbReference type="Gene3D" id="3.40.630.30">
    <property type="match status" value="1"/>
</dbReference>
<evidence type="ECO:0000313" key="7">
    <source>
        <dbReference type="EMBL" id="QEH35725.1"/>
    </source>
</evidence>
<comment type="catalytic activity">
    <reaction evidence="5">
        <text>glycyl-tRNA(Gly) + acetyl-CoA = N-acetylglycyl-tRNA(Gly) + CoA + H(+)</text>
        <dbReference type="Rhea" id="RHEA:81867"/>
        <dbReference type="Rhea" id="RHEA-COMP:9683"/>
        <dbReference type="Rhea" id="RHEA-COMP:19766"/>
        <dbReference type="ChEBI" id="CHEBI:15378"/>
        <dbReference type="ChEBI" id="CHEBI:57287"/>
        <dbReference type="ChEBI" id="CHEBI:57288"/>
        <dbReference type="ChEBI" id="CHEBI:78522"/>
        <dbReference type="ChEBI" id="CHEBI:232036"/>
    </reaction>
</comment>
<keyword evidence="4" id="KW-0012">Acyltransferase</keyword>
<accession>A0A5B9W6G7</accession>
<dbReference type="AlphaFoldDB" id="A0A5B9W6G7"/>
<dbReference type="Proteomes" id="UP000324233">
    <property type="component" value="Chromosome"/>
</dbReference>
<gene>
    <name evidence="7" type="ORF">OJF2_42820</name>
</gene>
<reference evidence="7 8" key="1">
    <citation type="submission" date="2019-08" db="EMBL/GenBank/DDBJ databases">
        <title>Deep-cultivation of Planctomycetes and their phenomic and genomic characterization uncovers novel biology.</title>
        <authorList>
            <person name="Wiegand S."/>
            <person name="Jogler M."/>
            <person name="Boedeker C."/>
            <person name="Pinto D."/>
            <person name="Vollmers J."/>
            <person name="Rivas-Marin E."/>
            <person name="Kohn T."/>
            <person name="Peeters S.H."/>
            <person name="Heuer A."/>
            <person name="Rast P."/>
            <person name="Oberbeckmann S."/>
            <person name="Bunk B."/>
            <person name="Jeske O."/>
            <person name="Meyerdierks A."/>
            <person name="Storesund J.E."/>
            <person name="Kallscheuer N."/>
            <person name="Luecker S."/>
            <person name="Lage O.M."/>
            <person name="Pohl T."/>
            <person name="Merkel B.J."/>
            <person name="Hornburger P."/>
            <person name="Mueller R.-W."/>
            <person name="Bruemmer F."/>
            <person name="Labrenz M."/>
            <person name="Spormann A.M."/>
            <person name="Op den Camp H."/>
            <person name="Overmann J."/>
            <person name="Amann R."/>
            <person name="Jetten M.S.M."/>
            <person name="Mascher T."/>
            <person name="Medema M.H."/>
            <person name="Devos D.P."/>
            <person name="Kaster A.-K."/>
            <person name="Ovreas L."/>
            <person name="Rohde M."/>
            <person name="Galperin M.Y."/>
            <person name="Jogler C."/>
        </authorList>
    </citation>
    <scope>NUCLEOTIDE SEQUENCE [LARGE SCALE GENOMIC DNA]</scope>
    <source>
        <strain evidence="7 8">OJF2</strain>
    </source>
</reference>
<organism evidence="7 8">
    <name type="scientific">Aquisphaera giovannonii</name>
    <dbReference type="NCBI Taxonomy" id="406548"/>
    <lineage>
        <taxon>Bacteria</taxon>
        <taxon>Pseudomonadati</taxon>
        <taxon>Planctomycetota</taxon>
        <taxon>Planctomycetia</taxon>
        <taxon>Isosphaerales</taxon>
        <taxon>Isosphaeraceae</taxon>
        <taxon>Aquisphaera</taxon>
    </lineage>
</organism>
<evidence type="ECO:0000256" key="3">
    <source>
        <dbReference type="ARBA" id="ARBA00022679"/>
    </source>
</evidence>
<keyword evidence="2" id="KW-1277">Toxin-antitoxin system</keyword>
<dbReference type="PANTHER" id="PTHR36449">
    <property type="entry name" value="ACETYLTRANSFERASE-RELATED"/>
    <property type="match status" value="1"/>
</dbReference>
<evidence type="ECO:0000259" key="6">
    <source>
        <dbReference type="PROSITE" id="PS51186"/>
    </source>
</evidence>
<dbReference type="PROSITE" id="PS51186">
    <property type="entry name" value="GNAT"/>
    <property type="match status" value="1"/>
</dbReference>
<dbReference type="InterPro" id="IPR016181">
    <property type="entry name" value="Acyl_CoA_acyltransferase"/>
</dbReference>
<evidence type="ECO:0000313" key="8">
    <source>
        <dbReference type="Proteomes" id="UP000324233"/>
    </source>
</evidence>
<keyword evidence="8" id="KW-1185">Reference proteome</keyword>
<feature type="domain" description="N-acetyltransferase" evidence="6">
    <location>
        <begin position="13"/>
        <end position="163"/>
    </location>
</feature>
<dbReference type="SUPFAM" id="SSF55729">
    <property type="entry name" value="Acyl-CoA N-acyltransferases (Nat)"/>
    <property type="match status" value="1"/>
</dbReference>
<sequence>MPARFVIGPLGPGHDREGFTCGVDALDRYLRAQATQDVRRRVTACYVATDGAGGRIAGYYTLAAGGVLLMDLPPLLSKKLPRYPSVPVARLGRLAVDSSFRGRKLGSTLLWDAIERSLRSEVAVFALVVDAKDDQAVAFYRHHGFVPFGPTSKQLVLPLTNLRSRG</sequence>
<dbReference type="OrthoDB" id="9799147at2"/>